<comment type="caution">
    <text evidence="1">The sequence shown here is derived from an EMBL/GenBank/DDBJ whole genome shotgun (WGS) entry which is preliminary data.</text>
</comment>
<keyword evidence="1" id="KW-0067">ATP-binding</keyword>
<dbReference type="GO" id="GO:0005524">
    <property type="term" value="F:ATP binding"/>
    <property type="evidence" value="ECO:0007669"/>
    <property type="project" value="UniProtKB-KW"/>
</dbReference>
<evidence type="ECO:0000313" key="2">
    <source>
        <dbReference type="Proteomes" id="UP001232992"/>
    </source>
</evidence>
<evidence type="ECO:0000313" key="1">
    <source>
        <dbReference type="EMBL" id="MDJ1181868.1"/>
    </source>
</evidence>
<dbReference type="SUPFAM" id="SSF52540">
    <property type="entry name" value="P-loop containing nucleoside triphosphate hydrolases"/>
    <property type="match status" value="1"/>
</dbReference>
<dbReference type="EMBL" id="JAQOSQ010000001">
    <property type="protein sequence ID" value="MDJ1181868.1"/>
    <property type="molecule type" value="Genomic_DNA"/>
</dbReference>
<dbReference type="Proteomes" id="UP001232992">
    <property type="component" value="Unassembled WGS sequence"/>
</dbReference>
<keyword evidence="1" id="KW-0547">Nucleotide-binding</keyword>
<dbReference type="Gene3D" id="3.40.50.300">
    <property type="entry name" value="P-loop containing nucleotide triphosphate hydrolases"/>
    <property type="match status" value="1"/>
</dbReference>
<keyword evidence="2" id="KW-1185">Reference proteome</keyword>
<organism evidence="1 2">
    <name type="scientific">Roseofilum casamattae BLCC-M143</name>
    <dbReference type="NCBI Taxonomy" id="3022442"/>
    <lineage>
        <taxon>Bacteria</taxon>
        <taxon>Bacillati</taxon>
        <taxon>Cyanobacteriota</taxon>
        <taxon>Cyanophyceae</taxon>
        <taxon>Desertifilales</taxon>
        <taxon>Desertifilaceae</taxon>
        <taxon>Roseofilum</taxon>
        <taxon>Roseofilum casamattae</taxon>
    </lineage>
</organism>
<dbReference type="SUPFAM" id="SSF48452">
    <property type="entry name" value="TPR-like"/>
    <property type="match status" value="1"/>
</dbReference>
<protein>
    <submittedName>
        <fullName evidence="1">ATP-binding protein</fullName>
    </submittedName>
</protein>
<gene>
    <name evidence="1" type="ORF">PMH09_01550</name>
</gene>
<accession>A0ABT7BUB0</accession>
<dbReference type="InterPro" id="IPR011990">
    <property type="entry name" value="TPR-like_helical_dom_sf"/>
</dbReference>
<reference evidence="1 2" key="1">
    <citation type="submission" date="2023-01" db="EMBL/GenBank/DDBJ databases">
        <title>Novel diversity within Roseofilum (Cyanobacteria; Desertifilaceae) from marine benthic mats with descriptions of four novel species.</title>
        <authorList>
            <person name="Wang Y."/>
            <person name="Berthold D.E."/>
            <person name="Hu J."/>
            <person name="Lefler F.W."/>
            <person name="Laughinghouse H.D. IV."/>
        </authorList>
    </citation>
    <scope>NUCLEOTIDE SEQUENCE [LARGE SCALE GENOMIC DNA]</scope>
    <source>
        <strain evidence="1 2">BLCC-M143</strain>
    </source>
</reference>
<dbReference type="RefSeq" id="WP_283756517.1">
    <property type="nucleotide sequence ID" value="NZ_JAQOSQ010000001.1"/>
</dbReference>
<dbReference type="InterPro" id="IPR027417">
    <property type="entry name" value="P-loop_NTPase"/>
</dbReference>
<sequence>MGYRLSPQGRERVEGMGIEKGWSKRDSRWSREAGVAEGTLGRFWGFTPISHSSFESICRAVGVDWREVVERPLDPSFTGREEAIKTVTEFASEGYRLILIQGEGGIGKTTLAENFLQPSLFDRILRLDIFSPPIPVQELVKDWLKGDFGAEPSEHFGLNLNRLRSQLKNCKAGILIDGLETILQQGQLRPELSHYIDLLQLLSDRALKSLTLITSREPLHEPKLKHWKTYKLGSLSLEAWKDCFTYHQIARESVTASAALEEMHNAYGGNAQAMAFFLDSIKTDSDGNIEYWWQHNQKNLFCHPTLNVLVERQFEKLATDSPLAYQLLCRMGVYRDPVPEAGLWKLLWDVDRTQHRSVVRVLKGCSLVQVQHYEYSLHPIVRSQAIALLTSDRGYFQQWQNLLARDRLKQEIQHHLLSELPQPLSKFPPNLDLLLTVRSRLTLWYLANWAAGEFYLQYCERQHDTPAAVNYAFEAIAHFAILEDFEKCYRILYFNILNADNIENLRCSPHLWNHMDRLRGVIEMLQDKVSPQQAALIQIPLAIIYAESGQARKAIAISQEIITHIEAEPEVNEQSYFIRLSAYSIIGKCYRYMGNFQDAELACKARMKWRKTIVRLSMARPIRARLGVRCRH</sequence>
<name>A0ABT7BUB0_9CYAN</name>
<proteinExistence type="predicted"/>